<evidence type="ECO:0000256" key="7">
    <source>
        <dbReference type="ARBA" id="ARBA00023242"/>
    </source>
</evidence>
<evidence type="ECO:0000259" key="8">
    <source>
        <dbReference type="Pfam" id="PF12776"/>
    </source>
</evidence>
<gene>
    <name evidence="12" type="ORF">E5676_scaffold306G001930</name>
    <name evidence="11" type="ORF">E6C27_scaffold67G004030</name>
</gene>
<evidence type="ECO:0000256" key="1">
    <source>
        <dbReference type="ARBA" id="ARBA00001968"/>
    </source>
</evidence>
<dbReference type="PANTHER" id="PTHR22930">
    <property type="match status" value="1"/>
</dbReference>
<dbReference type="GO" id="GO:0016787">
    <property type="term" value="F:hydrolase activity"/>
    <property type="evidence" value="ECO:0007669"/>
    <property type="project" value="UniProtKB-KW"/>
</dbReference>
<keyword evidence="6" id="KW-0378">Hydrolase</keyword>
<proteinExistence type="inferred from homology"/>
<keyword evidence="5" id="KW-0479">Metal-binding</keyword>
<name>A0A5A7TF70_CUCMM</name>
<comment type="subcellular location">
    <subcellularLocation>
        <location evidence="2">Nucleus</location>
    </subcellularLocation>
</comment>
<dbReference type="PANTHER" id="PTHR22930:SF281">
    <property type="entry name" value="NUCLEASE"/>
    <property type="match status" value="1"/>
</dbReference>
<sequence>MDRRCFTILCTMLRIRGGLEATQYVDVEEMVAIFLHIVAHDIKNRVARRHFARSGETMSRHFNAVLNTVLRLHEILLKQPDPVTHSCSHEKWRWFQNYLGALDGTHIKVNVSMSDRRRYRSRKGDITINVLGVCSQNGEFIFVMHGWEGSASDLRVLRDAMSRPTGLKVPTGQRYHLIEWHGGNPPKCPKKLFNIRHSSAKNVIERAFGSLKEATFEEPHLGEANKHQWTTIENEALVECLLQLVEEGGWRVDNGTFKSGYLVQVQKLMKEKIPESNIQVTPNLESRVKILKKQYTVIAKMMGPACNEFGWNEERKCIEAEKSVFDDWVKVLR</sequence>
<evidence type="ECO:0000256" key="6">
    <source>
        <dbReference type="ARBA" id="ARBA00022801"/>
    </source>
</evidence>
<comment type="cofactor">
    <cofactor evidence="1">
        <name>a divalent metal cation</name>
        <dbReference type="ChEBI" id="CHEBI:60240"/>
    </cofactor>
</comment>
<comment type="similarity">
    <text evidence="3">Belongs to the HARBI1 family.</text>
</comment>
<keyword evidence="4" id="KW-0540">Nuclease</keyword>
<feature type="domain" description="DUF8040" evidence="10">
    <location>
        <begin position="1"/>
        <end position="70"/>
    </location>
</feature>
<evidence type="ECO:0000313" key="14">
    <source>
        <dbReference type="Proteomes" id="UP000321947"/>
    </source>
</evidence>
<reference evidence="13 14" key="1">
    <citation type="submission" date="2019-08" db="EMBL/GenBank/DDBJ databases">
        <title>Draft genome sequences of two oriental melons (Cucumis melo L. var makuwa).</title>
        <authorList>
            <person name="Kwon S.-Y."/>
        </authorList>
    </citation>
    <scope>NUCLEOTIDE SEQUENCE [LARGE SCALE GENOMIC DNA]</scope>
    <source>
        <strain evidence="14">cv. Chang Bougi</strain>
        <strain evidence="13">cv. SW 3</strain>
        <tissue evidence="11">Leaf</tissue>
    </source>
</reference>
<dbReference type="GO" id="GO:0046872">
    <property type="term" value="F:metal ion binding"/>
    <property type="evidence" value="ECO:0007669"/>
    <property type="project" value="UniProtKB-KW"/>
</dbReference>
<protein>
    <submittedName>
        <fullName evidence="11 12">Nuclease HARBI1</fullName>
    </submittedName>
</protein>
<comment type="caution">
    <text evidence="11">The sequence shown here is derived from an EMBL/GenBank/DDBJ whole genome shotgun (WGS) entry which is preliminary data.</text>
</comment>
<dbReference type="Proteomes" id="UP000321947">
    <property type="component" value="Unassembled WGS sequence"/>
</dbReference>
<keyword evidence="7" id="KW-0539">Nucleus</keyword>
<dbReference type="OrthoDB" id="1737193at2759"/>
<dbReference type="InterPro" id="IPR027806">
    <property type="entry name" value="HARBI1_dom"/>
</dbReference>
<dbReference type="InterPro" id="IPR024752">
    <property type="entry name" value="Myb/SANT-like_dom"/>
</dbReference>
<feature type="domain" description="DDE Tnp4" evidence="9">
    <location>
        <begin position="102"/>
        <end position="212"/>
    </location>
</feature>
<evidence type="ECO:0000259" key="10">
    <source>
        <dbReference type="Pfam" id="PF26138"/>
    </source>
</evidence>
<dbReference type="GO" id="GO:0005634">
    <property type="term" value="C:nucleus"/>
    <property type="evidence" value="ECO:0007669"/>
    <property type="project" value="UniProtKB-SubCell"/>
</dbReference>
<evidence type="ECO:0000313" key="13">
    <source>
        <dbReference type="Proteomes" id="UP000321393"/>
    </source>
</evidence>
<dbReference type="Pfam" id="PF13359">
    <property type="entry name" value="DDE_Tnp_4"/>
    <property type="match status" value="1"/>
</dbReference>
<evidence type="ECO:0000256" key="3">
    <source>
        <dbReference type="ARBA" id="ARBA00006958"/>
    </source>
</evidence>
<organism evidence="11 13">
    <name type="scientific">Cucumis melo var. makuwa</name>
    <name type="common">Oriental melon</name>
    <dbReference type="NCBI Taxonomy" id="1194695"/>
    <lineage>
        <taxon>Eukaryota</taxon>
        <taxon>Viridiplantae</taxon>
        <taxon>Streptophyta</taxon>
        <taxon>Embryophyta</taxon>
        <taxon>Tracheophyta</taxon>
        <taxon>Spermatophyta</taxon>
        <taxon>Magnoliopsida</taxon>
        <taxon>eudicotyledons</taxon>
        <taxon>Gunneridae</taxon>
        <taxon>Pentapetalae</taxon>
        <taxon>rosids</taxon>
        <taxon>fabids</taxon>
        <taxon>Cucurbitales</taxon>
        <taxon>Cucurbitaceae</taxon>
        <taxon>Benincaseae</taxon>
        <taxon>Cucumis</taxon>
    </lineage>
</organism>
<dbReference type="Pfam" id="PF12776">
    <property type="entry name" value="Myb_DNA-bind_3"/>
    <property type="match status" value="1"/>
</dbReference>
<dbReference type="AlphaFoldDB" id="A0A5A7TF70"/>
<dbReference type="Pfam" id="PF26138">
    <property type="entry name" value="DUF8040"/>
    <property type="match status" value="1"/>
</dbReference>
<evidence type="ECO:0000313" key="12">
    <source>
        <dbReference type="EMBL" id="TYK17906.1"/>
    </source>
</evidence>
<dbReference type="InterPro" id="IPR045249">
    <property type="entry name" value="HARBI1-like"/>
</dbReference>
<evidence type="ECO:0000259" key="9">
    <source>
        <dbReference type="Pfam" id="PF13359"/>
    </source>
</evidence>
<dbReference type="InterPro" id="IPR058353">
    <property type="entry name" value="DUF8040"/>
</dbReference>
<evidence type="ECO:0000256" key="2">
    <source>
        <dbReference type="ARBA" id="ARBA00004123"/>
    </source>
</evidence>
<evidence type="ECO:0000313" key="11">
    <source>
        <dbReference type="EMBL" id="KAA0041970.1"/>
    </source>
</evidence>
<evidence type="ECO:0000256" key="5">
    <source>
        <dbReference type="ARBA" id="ARBA00022723"/>
    </source>
</evidence>
<dbReference type="GO" id="GO:0004518">
    <property type="term" value="F:nuclease activity"/>
    <property type="evidence" value="ECO:0007669"/>
    <property type="project" value="UniProtKB-KW"/>
</dbReference>
<dbReference type="EMBL" id="SSTD01007940">
    <property type="protein sequence ID" value="TYK17906.1"/>
    <property type="molecule type" value="Genomic_DNA"/>
</dbReference>
<accession>A0A5A7TF70</accession>
<evidence type="ECO:0000256" key="4">
    <source>
        <dbReference type="ARBA" id="ARBA00022722"/>
    </source>
</evidence>
<dbReference type="EMBL" id="SSTE01016227">
    <property type="protein sequence ID" value="KAA0041970.1"/>
    <property type="molecule type" value="Genomic_DNA"/>
</dbReference>
<dbReference type="Proteomes" id="UP000321393">
    <property type="component" value="Unassembled WGS sequence"/>
</dbReference>
<feature type="domain" description="Myb/SANT-like" evidence="8">
    <location>
        <begin position="228"/>
        <end position="326"/>
    </location>
</feature>